<keyword evidence="4" id="KW-1185">Reference proteome</keyword>
<dbReference type="STRING" id="1293054.HSACCH_01692"/>
<dbReference type="PANTHER" id="PTHR14969:SF58">
    <property type="entry name" value="UNDECAPRENYL-DIPHOSPHATASE BCRC"/>
    <property type="match status" value="1"/>
</dbReference>
<proteinExistence type="predicted"/>
<sequence>MLKKLDLKILFKLYNFNINHRRLSKAVVFISQFSSIFFSTIYFAAVIYLIYNDKVLKEFILIPAVFYFLAKLIPYLYNRIRPFAKHNIKALVEQRKDHSFPSTHTGSSLIISLAFLEINPEIGITMIFLAILTALSRIMTAVHYPSDILGTWLIVLILHFGFLNFLI</sequence>
<evidence type="ECO:0000256" key="1">
    <source>
        <dbReference type="SAM" id="Phobius"/>
    </source>
</evidence>
<reference evidence="4" key="1">
    <citation type="journal article" date="2013" name="Genome Announc.">
        <title>Genome Sequence of Halanaerobium saccharolyticum subsp. saccharolyticum Strain DSM 6643T, a Halophilic Hydrogen-Producing Bacterium.</title>
        <authorList>
            <person name="Kivisto A."/>
            <person name="Larjo A."/>
            <person name="Ciranna A."/>
            <person name="Santala V."/>
            <person name="Roos C."/>
            <person name="Karp M."/>
        </authorList>
    </citation>
    <scope>NUCLEOTIDE SEQUENCE [LARGE SCALE GENOMIC DNA]</scope>
    <source>
        <strain evidence="4">DSM 6643</strain>
    </source>
</reference>
<evidence type="ECO:0000313" key="3">
    <source>
        <dbReference type="EMBL" id="CCU79904.1"/>
    </source>
</evidence>
<dbReference type="Gene3D" id="1.20.144.10">
    <property type="entry name" value="Phosphatidic acid phosphatase type 2/haloperoxidase"/>
    <property type="match status" value="1"/>
</dbReference>
<feature type="transmembrane region" description="Helical" evidence="1">
    <location>
        <begin position="122"/>
        <end position="142"/>
    </location>
</feature>
<dbReference type="eggNOG" id="COG0671">
    <property type="taxonomic scope" value="Bacteria"/>
</dbReference>
<dbReference type="InterPro" id="IPR036938">
    <property type="entry name" value="PAP2/HPO_sf"/>
</dbReference>
<dbReference type="InterPro" id="IPR000326">
    <property type="entry name" value="PAP2/HPO"/>
</dbReference>
<dbReference type="SMART" id="SM00014">
    <property type="entry name" value="acidPPc"/>
    <property type="match status" value="1"/>
</dbReference>
<dbReference type="FunCoup" id="M5E2N1">
    <property type="interactions" value="41"/>
</dbReference>
<accession>M5E2N1</accession>
<feature type="transmembrane region" description="Helical" evidence="1">
    <location>
        <begin position="26"/>
        <end position="50"/>
    </location>
</feature>
<keyword evidence="1" id="KW-0472">Membrane</keyword>
<dbReference type="RefSeq" id="WP_005489209.1">
    <property type="nucleotide sequence ID" value="NZ_CAUI01000021.1"/>
</dbReference>
<organism evidence="3 4">
    <name type="scientific">Halanaerobium saccharolyticum subsp. saccharolyticum DSM 6643</name>
    <dbReference type="NCBI Taxonomy" id="1293054"/>
    <lineage>
        <taxon>Bacteria</taxon>
        <taxon>Bacillati</taxon>
        <taxon>Bacillota</taxon>
        <taxon>Clostridia</taxon>
        <taxon>Halanaerobiales</taxon>
        <taxon>Halanaerobiaceae</taxon>
        <taxon>Halanaerobium</taxon>
    </lineage>
</organism>
<dbReference type="Proteomes" id="UP000012063">
    <property type="component" value="Unassembled WGS sequence"/>
</dbReference>
<dbReference type="Pfam" id="PF01569">
    <property type="entry name" value="PAP2"/>
    <property type="match status" value="1"/>
</dbReference>
<name>M5E2N1_9FIRM</name>
<keyword evidence="1" id="KW-0812">Transmembrane</keyword>
<keyword evidence="1" id="KW-1133">Transmembrane helix</keyword>
<dbReference type="SUPFAM" id="SSF48317">
    <property type="entry name" value="Acid phosphatase/Vanadium-dependent haloperoxidase"/>
    <property type="match status" value="1"/>
</dbReference>
<dbReference type="OrthoDB" id="9789113at2"/>
<feature type="transmembrane region" description="Helical" evidence="1">
    <location>
        <begin position="148"/>
        <end position="166"/>
    </location>
</feature>
<protein>
    <submittedName>
        <fullName evidence="3">Conserved hypothetical, predicted membrane protein (TMS4)</fullName>
    </submittedName>
</protein>
<evidence type="ECO:0000313" key="4">
    <source>
        <dbReference type="Proteomes" id="UP000012063"/>
    </source>
</evidence>
<dbReference type="AlphaFoldDB" id="M5E2N1"/>
<dbReference type="CDD" id="cd01610">
    <property type="entry name" value="PAP2_like"/>
    <property type="match status" value="1"/>
</dbReference>
<feature type="domain" description="Phosphatidic acid phosphatase type 2/haloperoxidase" evidence="2">
    <location>
        <begin position="55"/>
        <end position="163"/>
    </location>
</feature>
<dbReference type="InParanoid" id="M5E2N1"/>
<dbReference type="PANTHER" id="PTHR14969">
    <property type="entry name" value="SPHINGOSINE-1-PHOSPHATE PHOSPHOHYDROLASE"/>
    <property type="match status" value="1"/>
</dbReference>
<dbReference type="EMBL" id="CAUI01000021">
    <property type="protein sequence ID" value="CCU79904.1"/>
    <property type="molecule type" value="Genomic_DNA"/>
</dbReference>
<gene>
    <name evidence="3" type="ORF">HSACCH_01692</name>
</gene>
<feature type="transmembrane region" description="Helical" evidence="1">
    <location>
        <begin position="56"/>
        <end position="77"/>
    </location>
</feature>
<comment type="caution">
    <text evidence="3">The sequence shown here is derived from an EMBL/GenBank/DDBJ whole genome shotgun (WGS) entry which is preliminary data.</text>
</comment>
<evidence type="ECO:0000259" key="2">
    <source>
        <dbReference type="SMART" id="SM00014"/>
    </source>
</evidence>